<proteinExistence type="inferred from homology"/>
<comment type="subcellular location">
    <subcellularLocation>
        <location evidence="9">Cell membrane</location>
        <topology evidence="9">Lipid-anchor</topology>
    </subcellularLocation>
    <subcellularLocation>
        <location evidence="1">Membrane</location>
    </subcellularLocation>
</comment>
<keyword evidence="4 9" id="KW-0812">Transmembrane</keyword>
<dbReference type="AlphaFoldDB" id="A0A1H3YX78"/>
<evidence type="ECO:0000256" key="4">
    <source>
        <dbReference type="ARBA" id="ARBA00022692"/>
    </source>
</evidence>
<dbReference type="InterPro" id="IPR003423">
    <property type="entry name" value="OMP_efflux"/>
</dbReference>
<dbReference type="PANTHER" id="PTHR30203:SF20">
    <property type="entry name" value="MULTIDRUG RESISTANCE OUTER MEMBRANE PROTEIN MDTP-RELATED"/>
    <property type="match status" value="1"/>
</dbReference>
<evidence type="ECO:0000256" key="2">
    <source>
        <dbReference type="ARBA" id="ARBA00007613"/>
    </source>
</evidence>
<evidence type="ECO:0000256" key="1">
    <source>
        <dbReference type="ARBA" id="ARBA00004370"/>
    </source>
</evidence>
<keyword evidence="6 9" id="KW-0472">Membrane</keyword>
<keyword evidence="7 9" id="KW-0564">Palmitate</keyword>
<accession>A0A1H3YX78</accession>
<gene>
    <name evidence="10" type="ORF">SAMN05421875_10678</name>
</gene>
<keyword evidence="3 9" id="KW-1134">Transmembrane beta strand</keyword>
<evidence type="ECO:0000256" key="8">
    <source>
        <dbReference type="ARBA" id="ARBA00023288"/>
    </source>
</evidence>
<keyword evidence="11" id="KW-1185">Reference proteome</keyword>
<dbReference type="Gene3D" id="1.20.1600.10">
    <property type="entry name" value="Outer membrane efflux proteins (OEP)"/>
    <property type="match status" value="1"/>
</dbReference>
<comment type="similarity">
    <text evidence="2 9">Belongs to the outer membrane factor (OMF) (TC 1.B.17) family.</text>
</comment>
<dbReference type="Pfam" id="PF02321">
    <property type="entry name" value="OEP"/>
    <property type="match status" value="2"/>
</dbReference>
<feature type="signal peptide" evidence="9">
    <location>
        <begin position="1"/>
        <end position="34"/>
    </location>
</feature>
<dbReference type="InterPro" id="IPR010131">
    <property type="entry name" value="MdtP/NodT-like"/>
</dbReference>
<organism evidence="10 11">
    <name type="scientific">Acidovorax soli</name>
    <dbReference type="NCBI Taxonomy" id="592050"/>
    <lineage>
        <taxon>Bacteria</taxon>
        <taxon>Pseudomonadati</taxon>
        <taxon>Pseudomonadota</taxon>
        <taxon>Betaproteobacteria</taxon>
        <taxon>Burkholderiales</taxon>
        <taxon>Comamonadaceae</taxon>
        <taxon>Acidovorax</taxon>
    </lineage>
</organism>
<reference evidence="11" key="1">
    <citation type="submission" date="2016-10" db="EMBL/GenBank/DDBJ databases">
        <authorList>
            <person name="Varghese N."/>
            <person name="Submissions S."/>
        </authorList>
    </citation>
    <scope>NUCLEOTIDE SEQUENCE [LARGE SCALE GENOMIC DNA]</scope>
    <source>
        <strain evidence="11">DSM 25157</strain>
    </source>
</reference>
<dbReference type="RefSeq" id="WP_092697625.1">
    <property type="nucleotide sequence ID" value="NZ_CAXIQL010000010.1"/>
</dbReference>
<name>A0A1H3YX78_9BURK</name>
<sequence length="493" mass="51976">MLHHSTQPAPTLRRLVSPLTALGAALFLAGCAQLPDLGATPQPQSADTFQSTASLQAPSALWPAEQWWSAYGDAQLNALIDEALADAPDLAAAAARLQRADAVMQITGSANQPQVSANASVTGDKLSYNHLIPRSPATEGLNDYGRATLDVRWELDFWGKNRAALAAATSDVEASRAELAQARLWLATGVAANYAELSRLYANRDTAARAVEIRRKTASLFAQRFDNGLETRGGLRNADARRAVTEGELLAIDEQIALQRNRLAALLGAGPDRGLALQRPTLVLNRAFGLPAELSADLLGRRPDVVATRLRAEAQARRIDQKKAEFYPNVNLSALIGVQSLGLDMLAKGGSGIASFGPAISLPIFSGGRLQGELRGAHAGYAEAVAQYNATVARALQDVADNAVSQKALGQRLIKAQEAVDAATEAHRVASNRYEGGLATYLEVLTAEDGLLSALSAQTNLRSASLTLDIGLQRALGGGYQAAPARTLASAAK</sequence>
<dbReference type="EMBL" id="FNQJ01000006">
    <property type="protein sequence ID" value="SEA15654.1"/>
    <property type="molecule type" value="Genomic_DNA"/>
</dbReference>
<keyword evidence="8 9" id="KW-0449">Lipoprotein</keyword>
<dbReference type="GO" id="GO:0015562">
    <property type="term" value="F:efflux transmembrane transporter activity"/>
    <property type="evidence" value="ECO:0007669"/>
    <property type="project" value="InterPro"/>
</dbReference>
<dbReference type="STRING" id="592050.SAMN05421875_10678"/>
<evidence type="ECO:0000256" key="7">
    <source>
        <dbReference type="ARBA" id="ARBA00023139"/>
    </source>
</evidence>
<evidence type="ECO:0000256" key="3">
    <source>
        <dbReference type="ARBA" id="ARBA00022452"/>
    </source>
</evidence>
<dbReference type="GO" id="GO:0005886">
    <property type="term" value="C:plasma membrane"/>
    <property type="evidence" value="ECO:0007669"/>
    <property type="project" value="UniProtKB-SubCell"/>
</dbReference>
<dbReference type="Proteomes" id="UP000199002">
    <property type="component" value="Unassembled WGS sequence"/>
</dbReference>
<evidence type="ECO:0000313" key="11">
    <source>
        <dbReference type="Proteomes" id="UP000199002"/>
    </source>
</evidence>
<feature type="chain" id="PRO_5011330412" evidence="9">
    <location>
        <begin position="35"/>
        <end position="493"/>
    </location>
</feature>
<evidence type="ECO:0000256" key="6">
    <source>
        <dbReference type="ARBA" id="ARBA00023136"/>
    </source>
</evidence>
<dbReference type="GeneID" id="34233105"/>
<dbReference type="SUPFAM" id="SSF56954">
    <property type="entry name" value="Outer membrane efflux proteins (OEP)"/>
    <property type="match status" value="1"/>
</dbReference>
<dbReference type="NCBIfam" id="TIGR01845">
    <property type="entry name" value="outer_NodT"/>
    <property type="match status" value="1"/>
</dbReference>
<protein>
    <submittedName>
        <fullName evidence="10">Efflux transporter, outer membrane factor (OMF) lipoprotein, NodT family</fullName>
    </submittedName>
</protein>
<dbReference type="PANTHER" id="PTHR30203">
    <property type="entry name" value="OUTER MEMBRANE CATION EFFLUX PROTEIN"/>
    <property type="match status" value="1"/>
</dbReference>
<evidence type="ECO:0000313" key="10">
    <source>
        <dbReference type="EMBL" id="SEA15654.1"/>
    </source>
</evidence>
<evidence type="ECO:0000256" key="9">
    <source>
        <dbReference type="RuleBase" id="RU362097"/>
    </source>
</evidence>
<dbReference type="Gene3D" id="2.20.200.10">
    <property type="entry name" value="Outer membrane efflux proteins (OEP)"/>
    <property type="match status" value="1"/>
</dbReference>
<evidence type="ECO:0000256" key="5">
    <source>
        <dbReference type="ARBA" id="ARBA00022729"/>
    </source>
</evidence>
<keyword evidence="5 9" id="KW-0732">Signal</keyword>